<dbReference type="GO" id="GO:0008270">
    <property type="term" value="F:zinc ion binding"/>
    <property type="evidence" value="ECO:0007669"/>
    <property type="project" value="UniProtKB-KW"/>
</dbReference>
<evidence type="ECO:0000313" key="4">
    <source>
        <dbReference type="EMBL" id="UTX42379.1"/>
    </source>
</evidence>
<dbReference type="PROSITE" id="PS50089">
    <property type="entry name" value="ZF_RING_2"/>
    <property type="match status" value="1"/>
</dbReference>
<evidence type="ECO:0000259" key="3">
    <source>
        <dbReference type="PROSITE" id="PS50157"/>
    </source>
</evidence>
<dbReference type="Proteomes" id="UP001059546">
    <property type="component" value="Chromosome I"/>
</dbReference>
<dbReference type="PANTHER" id="PTHR22938">
    <property type="entry name" value="ZINC FINGER PROTEIN 598"/>
    <property type="match status" value="1"/>
</dbReference>
<dbReference type="Gene3D" id="3.30.40.10">
    <property type="entry name" value="Zinc/RING finger domain, C3HC4 (zinc finger)"/>
    <property type="match status" value="1"/>
</dbReference>
<organism evidence="4 5">
    <name type="scientific">Encephalitozoon hellem</name>
    <name type="common">Microsporidian parasite</name>
    <dbReference type="NCBI Taxonomy" id="27973"/>
    <lineage>
        <taxon>Eukaryota</taxon>
        <taxon>Fungi</taxon>
        <taxon>Fungi incertae sedis</taxon>
        <taxon>Microsporidia</taxon>
        <taxon>Unikaryonidae</taxon>
        <taxon>Encephalitozoon</taxon>
    </lineage>
</organism>
<dbReference type="GO" id="GO:0043022">
    <property type="term" value="F:ribosome binding"/>
    <property type="evidence" value="ECO:0007669"/>
    <property type="project" value="TreeGrafter"/>
</dbReference>
<dbReference type="SUPFAM" id="SSF57850">
    <property type="entry name" value="RING/U-box"/>
    <property type="match status" value="1"/>
</dbReference>
<dbReference type="AlphaFoldDB" id="A0A9Q9CAD5"/>
<dbReference type="PANTHER" id="PTHR22938:SF0">
    <property type="entry name" value="E3 UBIQUITIN-PROTEIN LIGASE ZNF598"/>
    <property type="match status" value="1"/>
</dbReference>
<protein>
    <recommendedName>
        <fullName evidence="6">RING Zn-finger domain-containing protein</fullName>
    </recommendedName>
</protein>
<name>A0A9Q9CAD5_ENCHE</name>
<dbReference type="GO" id="GO:0016567">
    <property type="term" value="P:protein ubiquitination"/>
    <property type="evidence" value="ECO:0007669"/>
    <property type="project" value="TreeGrafter"/>
</dbReference>
<keyword evidence="1" id="KW-0479">Metal-binding</keyword>
<evidence type="ECO:0000313" key="5">
    <source>
        <dbReference type="Proteomes" id="UP001059546"/>
    </source>
</evidence>
<dbReference type="SMART" id="SM00355">
    <property type="entry name" value="ZnF_C2H2"/>
    <property type="match status" value="4"/>
</dbReference>
<sequence>MNCQVCTGGMDLFARYDCGHRICMTCSARLVFLYMQCSCPLCRNPAKEIIFSALSMPSEGFPRQMWKGQRAPLVVFYEGEYVKKMMEDLLSNKCRECHRKFGTLKELKKHYAYHGFVLCSECIKSRRDFWHEIKLYKSDTIRSHRSGSLGEEGFDGHVFCVHCKIYLFDSDDARKHCNLKHELCNICDILGTKYQYYNSFKDLEAHYKNAHYCCSFQTCQMNKCYVFPYQTELFDHLNRFHKACVKLSEIPRAGRCSIPVMDPLRKRRTAARASVVDQSGGEIRLSSFPKANTSQGMVSESVETELPKYLDRNILEEERKRQSRRKAIMERICKAEADGVEEIVNEFLEDIIDVMAAFNKIADVVGDKVALKLFETMNFGGKQGVVQGSIKALRKKVMFPKFVPSEPVEYKEPKEKKSPGFAIIDLCKKK</sequence>
<dbReference type="Pfam" id="PF25447">
    <property type="entry name" value="RING_ZNF598"/>
    <property type="match status" value="1"/>
</dbReference>
<dbReference type="InterPro" id="IPR013087">
    <property type="entry name" value="Znf_C2H2_type"/>
</dbReference>
<dbReference type="InterPro" id="IPR001841">
    <property type="entry name" value="Znf_RING"/>
</dbReference>
<dbReference type="EMBL" id="CP075147">
    <property type="protein sequence ID" value="UTX42379.1"/>
    <property type="molecule type" value="Genomic_DNA"/>
</dbReference>
<evidence type="ECO:0000256" key="1">
    <source>
        <dbReference type="PROSITE-ProRule" id="PRU00042"/>
    </source>
</evidence>
<dbReference type="GO" id="GO:0061630">
    <property type="term" value="F:ubiquitin protein ligase activity"/>
    <property type="evidence" value="ECO:0007669"/>
    <property type="project" value="InterPro"/>
</dbReference>
<dbReference type="InterPro" id="IPR013083">
    <property type="entry name" value="Znf_RING/FYVE/PHD"/>
</dbReference>
<evidence type="ECO:0008006" key="6">
    <source>
        <dbReference type="Google" id="ProtNLM"/>
    </source>
</evidence>
<gene>
    <name evidence="4" type="ORF">GPU96_01g00820</name>
</gene>
<dbReference type="PROSITE" id="PS50157">
    <property type="entry name" value="ZINC_FINGER_C2H2_2"/>
    <property type="match status" value="1"/>
</dbReference>
<accession>A0A9Q9CAD5</accession>
<evidence type="ECO:0000259" key="2">
    <source>
        <dbReference type="PROSITE" id="PS50089"/>
    </source>
</evidence>
<keyword evidence="1" id="KW-0862">Zinc</keyword>
<reference evidence="4" key="1">
    <citation type="submission" date="2021-05" db="EMBL/GenBank/DDBJ databases">
        <title>Encephalitozoon hellem ATCC 50604 Complete Genome.</title>
        <authorList>
            <person name="Mascarenhas dos Santos A.C."/>
            <person name="Julian A.T."/>
            <person name="Pombert J.-F."/>
        </authorList>
    </citation>
    <scope>NUCLEOTIDE SEQUENCE</scope>
    <source>
        <strain evidence="4">ATCC 50604</strain>
    </source>
</reference>
<feature type="domain" description="C2H2-type" evidence="3">
    <location>
        <begin position="92"/>
        <end position="114"/>
    </location>
</feature>
<dbReference type="GO" id="GO:0072344">
    <property type="term" value="P:rescue of stalled ribosome"/>
    <property type="evidence" value="ECO:0007669"/>
    <property type="project" value="InterPro"/>
</dbReference>
<dbReference type="InterPro" id="IPR044288">
    <property type="entry name" value="ZNF598/HEL2"/>
</dbReference>
<feature type="domain" description="RING-type" evidence="2">
    <location>
        <begin position="3"/>
        <end position="43"/>
    </location>
</feature>
<keyword evidence="1" id="KW-0863">Zinc-finger</keyword>
<proteinExistence type="predicted"/>
<dbReference type="PROSITE" id="PS00028">
    <property type="entry name" value="ZINC_FINGER_C2H2_1"/>
    <property type="match status" value="1"/>
</dbReference>